<evidence type="ECO:0000256" key="2">
    <source>
        <dbReference type="SAM" id="MobiDB-lite"/>
    </source>
</evidence>
<keyword evidence="1" id="KW-0677">Repeat</keyword>
<evidence type="ECO:0000256" key="1">
    <source>
        <dbReference type="ARBA" id="ARBA00022737"/>
    </source>
</evidence>
<evidence type="ECO:0000313" key="5">
    <source>
        <dbReference type="Proteomes" id="UP000324497"/>
    </source>
</evidence>
<feature type="domain" description="MucBP" evidence="3">
    <location>
        <begin position="76"/>
        <end position="116"/>
    </location>
</feature>
<keyword evidence="5" id="KW-1185">Reference proteome</keyword>
<evidence type="ECO:0000259" key="3">
    <source>
        <dbReference type="Pfam" id="PF06458"/>
    </source>
</evidence>
<feature type="compositionally biased region" description="Polar residues" evidence="2">
    <location>
        <begin position="16"/>
        <end position="27"/>
    </location>
</feature>
<reference evidence="4 5" key="1">
    <citation type="submission" date="2016-11" db="EMBL/GenBank/DDBJ databases">
        <title>Interaction between Lactobacillus species and yeast in water kefir.</title>
        <authorList>
            <person name="Behr J."/>
            <person name="Xu D."/>
            <person name="Vogel R.F."/>
        </authorList>
    </citation>
    <scope>NUCLEOTIDE SEQUENCE [LARGE SCALE GENOMIC DNA]</scope>
    <source>
        <strain evidence="4 5">TMW 1.1827</strain>
    </source>
</reference>
<dbReference type="Proteomes" id="UP000324497">
    <property type="component" value="Chromosome"/>
</dbReference>
<dbReference type="Pfam" id="PF06458">
    <property type="entry name" value="MucBP"/>
    <property type="match status" value="2"/>
</dbReference>
<dbReference type="AlphaFoldDB" id="A0A3S6R1P2"/>
<dbReference type="KEGG" id="lng:BSQ50_08020"/>
<organism evidence="4 5">
    <name type="scientific">Liquorilactobacillus nagelii</name>
    <dbReference type="NCBI Taxonomy" id="82688"/>
    <lineage>
        <taxon>Bacteria</taxon>
        <taxon>Bacillati</taxon>
        <taxon>Bacillota</taxon>
        <taxon>Bacilli</taxon>
        <taxon>Lactobacillales</taxon>
        <taxon>Lactobacillaceae</taxon>
        <taxon>Liquorilactobacillus</taxon>
    </lineage>
</organism>
<proteinExistence type="predicted"/>
<dbReference type="EMBL" id="CP018180">
    <property type="protein sequence ID" value="AUJ32505.1"/>
    <property type="molecule type" value="Genomic_DNA"/>
</dbReference>
<dbReference type="InterPro" id="IPR009459">
    <property type="entry name" value="MucBP_dom"/>
</dbReference>
<sequence>MSVSSFLKKVFQTFKSSDSATANQIPPKSTDEVSTKATKKPEQQKSLSQLANNKVELKQPNEISQEKQNAVLLLIYQDEQQHEIARPQLISGLIGQKIQFKLRKLSNYNLINIKGFNDHFFSQYAIMVLLYQKQDGAPIRITFKNYDNNNSLLPAQLLKGKIGEAYQIFSPEINNFNLQTVDGKIKGFFTHQLQQVTLYYRYNEWESVEKSDISFVLLKDVFCFTRIDDSNPLLLLRAGTVWQTFKRIILYSQEIWYSLGAFWIKYQPEAMSIQKKQQPLIDNSDFLLLGKASPVNQPAKINFTDTSSVHYFDYPNGQWIGKIANQTKVSITTKIKIDDILWYELADYGWLPAHYLNF</sequence>
<protein>
    <recommendedName>
        <fullName evidence="3">MucBP domain-containing protein</fullName>
    </recommendedName>
</protein>
<feature type="region of interest" description="Disordered" evidence="2">
    <location>
        <begin position="16"/>
        <end position="49"/>
    </location>
</feature>
<accession>A0A3S6R1P2</accession>
<dbReference type="RefSeq" id="WP_148126854.1">
    <property type="nucleotide sequence ID" value="NZ_CP018180.1"/>
</dbReference>
<evidence type="ECO:0000313" key="4">
    <source>
        <dbReference type="EMBL" id="AUJ32505.1"/>
    </source>
</evidence>
<feature type="domain" description="MucBP" evidence="3">
    <location>
        <begin position="139"/>
        <end position="201"/>
    </location>
</feature>
<dbReference type="Gene3D" id="3.10.20.320">
    <property type="entry name" value="Putative peptidoglycan bound protein (lpxtg motif)"/>
    <property type="match status" value="1"/>
</dbReference>
<name>A0A3S6R1P2_9LACO</name>
<feature type="compositionally biased region" description="Basic and acidic residues" evidence="2">
    <location>
        <begin position="29"/>
        <end position="43"/>
    </location>
</feature>
<gene>
    <name evidence="4" type="ORF">BSQ50_08020</name>
</gene>